<name>A0ABP9AZL3_9GAMM</name>
<keyword evidence="3" id="KW-1185">Reference proteome</keyword>
<gene>
    <name evidence="2" type="ORF">GCM10023307_09770</name>
</gene>
<evidence type="ECO:0000313" key="3">
    <source>
        <dbReference type="Proteomes" id="UP001499959"/>
    </source>
</evidence>
<dbReference type="EMBL" id="BAABJE010000002">
    <property type="protein sequence ID" value="GAA4786837.1"/>
    <property type="molecule type" value="Genomic_DNA"/>
</dbReference>
<evidence type="ECO:0008006" key="4">
    <source>
        <dbReference type="Google" id="ProtNLM"/>
    </source>
</evidence>
<feature type="chain" id="PRO_5046139814" description="Lipoprotein" evidence="1">
    <location>
        <begin position="24"/>
        <end position="246"/>
    </location>
</feature>
<keyword evidence="1" id="KW-0732">Signal</keyword>
<comment type="caution">
    <text evidence="2">The sequence shown here is derived from an EMBL/GenBank/DDBJ whole genome shotgun (WGS) entry which is preliminary data.</text>
</comment>
<protein>
    <recommendedName>
        <fullName evidence="4">Lipoprotein</fullName>
    </recommendedName>
</protein>
<proteinExistence type="predicted"/>
<feature type="signal peptide" evidence="1">
    <location>
        <begin position="1"/>
        <end position="23"/>
    </location>
</feature>
<evidence type="ECO:0000313" key="2">
    <source>
        <dbReference type="EMBL" id="GAA4786837.1"/>
    </source>
</evidence>
<dbReference type="RefSeq" id="WP_345302182.1">
    <property type="nucleotide sequence ID" value="NZ_BAABJE010000002.1"/>
</dbReference>
<sequence length="246" mass="26558">MTIAHRLAVVRMFPLALCVALLAGCGEDPEAARAAAAAQAAAREAEAQKGAAAFDDAVDKQNWALAKAQADVLILDFPDTAAAKRVSAQLDEIKAKSEAERETKRLAALWSYGTQTVKGGLQRSSAIYAKENVDVDGSGPTQVRLIFRDHPSWGRSSYLVLQRGDFNCYGGCRVPVKPDDRPAKSLPGSRPDTDEAIAMFIEDDRALWKLATSAKTLEIEFPVKGLGKRKAVFEVGGLDRSQMPGW</sequence>
<evidence type="ECO:0000256" key="1">
    <source>
        <dbReference type="SAM" id="SignalP"/>
    </source>
</evidence>
<accession>A0ABP9AZL3</accession>
<dbReference type="PROSITE" id="PS51257">
    <property type="entry name" value="PROKAR_LIPOPROTEIN"/>
    <property type="match status" value="1"/>
</dbReference>
<dbReference type="Proteomes" id="UP001499959">
    <property type="component" value="Unassembled WGS sequence"/>
</dbReference>
<reference evidence="3" key="1">
    <citation type="journal article" date="2019" name="Int. J. Syst. Evol. Microbiol.">
        <title>The Global Catalogue of Microorganisms (GCM) 10K type strain sequencing project: providing services to taxonomists for standard genome sequencing and annotation.</title>
        <authorList>
            <consortium name="The Broad Institute Genomics Platform"/>
            <consortium name="The Broad Institute Genome Sequencing Center for Infectious Disease"/>
            <person name="Wu L."/>
            <person name="Ma J."/>
        </authorList>
    </citation>
    <scope>NUCLEOTIDE SEQUENCE [LARGE SCALE GENOMIC DNA]</scope>
    <source>
        <strain evidence="3">JCM 18204</strain>
    </source>
</reference>
<organism evidence="2 3">
    <name type="scientific">Lysobacter hankyongensis</name>
    <dbReference type="NCBI Taxonomy" id="1176535"/>
    <lineage>
        <taxon>Bacteria</taxon>
        <taxon>Pseudomonadati</taxon>
        <taxon>Pseudomonadota</taxon>
        <taxon>Gammaproteobacteria</taxon>
        <taxon>Lysobacterales</taxon>
        <taxon>Lysobacteraceae</taxon>
        <taxon>Lysobacter</taxon>
    </lineage>
</organism>